<dbReference type="AlphaFoldDB" id="A0A9Q1M689"/>
<feature type="region of interest" description="Disordered" evidence="1">
    <location>
        <begin position="191"/>
        <end position="229"/>
    </location>
</feature>
<evidence type="ECO:0000256" key="1">
    <source>
        <dbReference type="SAM" id="MobiDB-lite"/>
    </source>
</evidence>
<keyword evidence="3" id="KW-1185">Reference proteome</keyword>
<protein>
    <submittedName>
        <fullName evidence="2">Uncharacterized protein</fullName>
    </submittedName>
</protein>
<gene>
    <name evidence="2" type="ORF">K7X08_000063</name>
</gene>
<sequence length="229" mass="25183">MIIQENIQYAIVELLPKKKGEYGDNGDKEKQVTSPSNSKKTVHDKNNGNAKHANPNLGNSNHATKVLQSGKEVGNVNDIYKWKTNNGKKHGIAHSNGQKHLALHATQGKGNNEVRKKDGEEGEISDGNAVDKEQSFDSITSSHEIHAMFDKVADEKDAIGQEVDKVLDINPSTNVHKLQHKIPTKGVNVKPVVENKSSVKKQKSGGKKKATSQQQRNKCNTVIKDNLQM</sequence>
<feature type="compositionally biased region" description="Basic and acidic residues" evidence="1">
    <location>
        <begin position="18"/>
        <end position="31"/>
    </location>
</feature>
<accession>A0A9Q1M689</accession>
<feature type="compositionally biased region" description="Basic residues" evidence="1">
    <location>
        <begin position="198"/>
        <end position="210"/>
    </location>
</feature>
<evidence type="ECO:0000313" key="3">
    <source>
        <dbReference type="Proteomes" id="UP001152561"/>
    </source>
</evidence>
<organism evidence="2 3">
    <name type="scientific">Anisodus acutangulus</name>
    <dbReference type="NCBI Taxonomy" id="402998"/>
    <lineage>
        <taxon>Eukaryota</taxon>
        <taxon>Viridiplantae</taxon>
        <taxon>Streptophyta</taxon>
        <taxon>Embryophyta</taxon>
        <taxon>Tracheophyta</taxon>
        <taxon>Spermatophyta</taxon>
        <taxon>Magnoliopsida</taxon>
        <taxon>eudicotyledons</taxon>
        <taxon>Gunneridae</taxon>
        <taxon>Pentapetalae</taxon>
        <taxon>asterids</taxon>
        <taxon>lamiids</taxon>
        <taxon>Solanales</taxon>
        <taxon>Solanaceae</taxon>
        <taxon>Solanoideae</taxon>
        <taxon>Hyoscyameae</taxon>
        <taxon>Anisodus</taxon>
    </lineage>
</organism>
<reference evidence="3" key="1">
    <citation type="journal article" date="2023" name="Proc. Natl. Acad. Sci. U.S.A.">
        <title>Genomic and structural basis for evolution of tropane alkaloid biosynthesis.</title>
        <authorList>
            <person name="Wanga Y.-J."/>
            <person name="Taina T."/>
            <person name="Yua J.-Y."/>
            <person name="Lia J."/>
            <person name="Xua B."/>
            <person name="Chenc J."/>
            <person name="D'Auriad J.C."/>
            <person name="Huanga J.-P."/>
            <person name="Huanga S.-X."/>
        </authorList>
    </citation>
    <scope>NUCLEOTIDE SEQUENCE [LARGE SCALE GENOMIC DNA]</scope>
    <source>
        <strain evidence="3">cv. KIB-2019</strain>
    </source>
</reference>
<dbReference type="Proteomes" id="UP001152561">
    <property type="component" value="Unassembled WGS sequence"/>
</dbReference>
<feature type="region of interest" description="Disordered" evidence="1">
    <location>
        <begin position="18"/>
        <end position="61"/>
    </location>
</feature>
<evidence type="ECO:0000313" key="2">
    <source>
        <dbReference type="EMBL" id="KAJ8550693.1"/>
    </source>
</evidence>
<name>A0A9Q1M689_9SOLA</name>
<dbReference type="EMBL" id="JAJAGQ010000010">
    <property type="protein sequence ID" value="KAJ8550693.1"/>
    <property type="molecule type" value="Genomic_DNA"/>
</dbReference>
<proteinExistence type="predicted"/>
<comment type="caution">
    <text evidence="2">The sequence shown here is derived from an EMBL/GenBank/DDBJ whole genome shotgun (WGS) entry which is preliminary data.</text>
</comment>